<dbReference type="NCBIfam" id="TIGR01087">
    <property type="entry name" value="murD"/>
    <property type="match status" value="1"/>
</dbReference>
<dbReference type="PANTHER" id="PTHR43692:SF1">
    <property type="entry name" value="UDP-N-ACETYLMURAMOYLALANINE--D-GLUTAMATE LIGASE"/>
    <property type="match status" value="1"/>
</dbReference>
<dbReference type="GO" id="GO:0005524">
    <property type="term" value="F:ATP binding"/>
    <property type="evidence" value="ECO:0007669"/>
    <property type="project" value="UniProtKB-UniRule"/>
</dbReference>
<feature type="binding site" evidence="7">
    <location>
        <begin position="109"/>
        <end position="115"/>
    </location>
    <ligand>
        <name>ATP</name>
        <dbReference type="ChEBI" id="CHEBI:30616"/>
    </ligand>
</feature>
<dbReference type="GO" id="GO:0071555">
    <property type="term" value="P:cell wall organization"/>
    <property type="evidence" value="ECO:0007669"/>
    <property type="project" value="UniProtKB-KW"/>
</dbReference>
<dbReference type="GO" id="GO:0008360">
    <property type="term" value="P:regulation of cell shape"/>
    <property type="evidence" value="ECO:0007669"/>
    <property type="project" value="UniProtKB-KW"/>
</dbReference>
<dbReference type="RefSeq" id="WP_138259340.1">
    <property type="nucleotide sequence ID" value="NZ_VBUK01000011.1"/>
</dbReference>
<evidence type="ECO:0000256" key="4">
    <source>
        <dbReference type="ARBA" id="ARBA00022598"/>
    </source>
</evidence>
<evidence type="ECO:0000313" key="11">
    <source>
        <dbReference type="EMBL" id="TLF42625.1"/>
    </source>
</evidence>
<dbReference type="Gene3D" id="3.40.1190.10">
    <property type="entry name" value="Mur-like, catalytic domain"/>
    <property type="match status" value="1"/>
</dbReference>
<feature type="domain" description="Mur ligase C-terminal" evidence="9">
    <location>
        <begin position="308"/>
        <end position="421"/>
    </location>
</feature>
<dbReference type="Pfam" id="PF02875">
    <property type="entry name" value="Mur_ligase_C"/>
    <property type="match status" value="1"/>
</dbReference>
<dbReference type="Gene3D" id="3.40.50.720">
    <property type="entry name" value="NAD(P)-binding Rossmann-like Domain"/>
    <property type="match status" value="1"/>
</dbReference>
<comment type="function">
    <text evidence="7 8">Cell wall formation. Catalyzes the addition of glutamate to the nucleotide precursor UDP-N-acetylmuramoyl-L-alanine (UMA).</text>
</comment>
<dbReference type="UniPathway" id="UPA00219"/>
<keyword evidence="3 7" id="KW-0963">Cytoplasm</keyword>
<evidence type="ECO:0000256" key="5">
    <source>
        <dbReference type="ARBA" id="ARBA00022741"/>
    </source>
</evidence>
<organism evidence="11 12">
    <name type="scientific">Maribacter aurantiacus</name>
    <dbReference type="NCBI Taxonomy" id="1882343"/>
    <lineage>
        <taxon>Bacteria</taxon>
        <taxon>Pseudomonadati</taxon>
        <taxon>Bacteroidota</taxon>
        <taxon>Flavobacteriia</taxon>
        <taxon>Flavobacteriales</taxon>
        <taxon>Flavobacteriaceae</taxon>
        <taxon>Maribacter</taxon>
    </lineage>
</organism>
<keyword evidence="7 8" id="KW-0132">Cell division</keyword>
<evidence type="ECO:0000313" key="12">
    <source>
        <dbReference type="Proteomes" id="UP000308382"/>
    </source>
</evidence>
<gene>
    <name evidence="7 11" type="primary">murD</name>
    <name evidence="11" type="ORF">FEK29_15445</name>
</gene>
<dbReference type="InterPro" id="IPR036565">
    <property type="entry name" value="Mur-like_cat_sf"/>
</dbReference>
<sequence>MAFLVVLGGGESGVGTAILGKQKGYEVFVSDKGKIKEKYKNVLEHFGIDWEESKHTEDKLLKADLVMKSPGISDTVPLVKTMVEKGIPVISEIEFASRYTDAKIIGITGSNGKTTTTMLTYHILKNGGLNVGMAGNIGDSFAKMVAEKSFDYYVLEISSFQLDGIQDFRPHISVLTNITPDHLDRYEYKFENYIASKFLITKNQDSADYFIYDQDDEVIGSWLSEHPIKSKLLPFSVKRTLKEGASLDKNEIKITTQEYTIKMMTDSLALEGQHNLKNTMAAAMVAKLVGIRKETIRECISNFQGAPHRLEKVLKIHHVQYINDSKATNVNATYYALESVKTPVVWIVGGVDKGNEYKELMPLVREKVKAIICLGVDNEKIKETFGNVVDLLVETFAMEEAVKVAYKIAERGDTVLLSPACASFDLFQNYEDRGNQFKNCVKNL</sequence>
<comment type="caution">
    <text evidence="11">The sequence shown here is derived from an EMBL/GenBank/DDBJ whole genome shotgun (WGS) entry which is preliminary data.</text>
</comment>
<protein>
    <recommendedName>
        <fullName evidence="7 8">UDP-N-acetylmuramoylalanine--D-glutamate ligase</fullName>
        <ecNumber evidence="7 8">6.3.2.9</ecNumber>
    </recommendedName>
    <alternativeName>
        <fullName evidence="7">D-glutamic acid-adding enzyme</fullName>
    </alternativeName>
    <alternativeName>
        <fullName evidence="7">UDP-N-acetylmuramoyl-L-alanyl-D-glutamate synthetase</fullName>
    </alternativeName>
</protein>
<dbReference type="GO" id="GO:0009252">
    <property type="term" value="P:peptidoglycan biosynthetic process"/>
    <property type="evidence" value="ECO:0007669"/>
    <property type="project" value="UniProtKB-UniRule"/>
</dbReference>
<dbReference type="SUPFAM" id="SSF51984">
    <property type="entry name" value="MurCD N-terminal domain"/>
    <property type="match status" value="1"/>
</dbReference>
<comment type="subcellular location">
    <subcellularLocation>
        <location evidence="1 7 8">Cytoplasm</location>
    </subcellularLocation>
</comment>
<dbReference type="InterPro" id="IPR004101">
    <property type="entry name" value="Mur_ligase_C"/>
</dbReference>
<keyword evidence="7 8" id="KW-0961">Cell wall biogenesis/degradation</keyword>
<dbReference type="EC" id="6.3.2.9" evidence="7 8"/>
<evidence type="ECO:0000256" key="7">
    <source>
        <dbReference type="HAMAP-Rule" id="MF_00639"/>
    </source>
</evidence>
<evidence type="ECO:0000259" key="10">
    <source>
        <dbReference type="Pfam" id="PF08245"/>
    </source>
</evidence>
<dbReference type="SUPFAM" id="SSF53244">
    <property type="entry name" value="MurD-like peptide ligases, peptide-binding domain"/>
    <property type="match status" value="1"/>
</dbReference>
<dbReference type="GO" id="GO:0051301">
    <property type="term" value="P:cell division"/>
    <property type="evidence" value="ECO:0007669"/>
    <property type="project" value="UniProtKB-KW"/>
</dbReference>
<dbReference type="GO" id="GO:0008764">
    <property type="term" value="F:UDP-N-acetylmuramoylalanine-D-glutamate ligase activity"/>
    <property type="evidence" value="ECO:0007669"/>
    <property type="project" value="UniProtKB-UniRule"/>
</dbReference>
<keyword evidence="4 7" id="KW-0436">Ligase</keyword>
<keyword evidence="7 8" id="KW-0131">Cell cycle</keyword>
<name>A0A5R8LZ17_9FLAO</name>
<keyword evidence="7 8" id="KW-0573">Peptidoglycan synthesis</keyword>
<comment type="catalytic activity">
    <reaction evidence="7 8">
        <text>UDP-N-acetyl-alpha-D-muramoyl-L-alanine + D-glutamate + ATP = UDP-N-acetyl-alpha-D-muramoyl-L-alanyl-D-glutamate + ADP + phosphate + H(+)</text>
        <dbReference type="Rhea" id="RHEA:16429"/>
        <dbReference type="ChEBI" id="CHEBI:15378"/>
        <dbReference type="ChEBI" id="CHEBI:29986"/>
        <dbReference type="ChEBI" id="CHEBI:30616"/>
        <dbReference type="ChEBI" id="CHEBI:43474"/>
        <dbReference type="ChEBI" id="CHEBI:83898"/>
        <dbReference type="ChEBI" id="CHEBI:83900"/>
        <dbReference type="ChEBI" id="CHEBI:456216"/>
        <dbReference type="EC" id="6.3.2.9"/>
    </reaction>
</comment>
<dbReference type="InterPro" id="IPR013221">
    <property type="entry name" value="Mur_ligase_cen"/>
</dbReference>
<dbReference type="AlphaFoldDB" id="A0A5R8LZ17"/>
<evidence type="ECO:0000256" key="3">
    <source>
        <dbReference type="ARBA" id="ARBA00022490"/>
    </source>
</evidence>
<feature type="domain" description="Mur ligase central" evidence="10">
    <location>
        <begin position="107"/>
        <end position="286"/>
    </location>
</feature>
<evidence type="ECO:0000256" key="2">
    <source>
        <dbReference type="ARBA" id="ARBA00004752"/>
    </source>
</evidence>
<evidence type="ECO:0000256" key="1">
    <source>
        <dbReference type="ARBA" id="ARBA00004496"/>
    </source>
</evidence>
<dbReference type="Gene3D" id="3.90.190.20">
    <property type="entry name" value="Mur ligase, C-terminal domain"/>
    <property type="match status" value="1"/>
</dbReference>
<comment type="pathway">
    <text evidence="2 7 8">Cell wall biogenesis; peptidoglycan biosynthesis.</text>
</comment>
<keyword evidence="12" id="KW-1185">Reference proteome</keyword>
<evidence type="ECO:0000256" key="6">
    <source>
        <dbReference type="ARBA" id="ARBA00022840"/>
    </source>
</evidence>
<dbReference type="Pfam" id="PF08245">
    <property type="entry name" value="Mur_ligase_M"/>
    <property type="match status" value="1"/>
</dbReference>
<dbReference type="Proteomes" id="UP000308382">
    <property type="component" value="Unassembled WGS sequence"/>
</dbReference>
<dbReference type="SUPFAM" id="SSF53623">
    <property type="entry name" value="MurD-like peptide ligases, catalytic domain"/>
    <property type="match status" value="1"/>
</dbReference>
<keyword evidence="7 8" id="KW-0133">Cell shape</keyword>
<keyword evidence="5 7" id="KW-0547">Nucleotide-binding</keyword>
<dbReference type="PANTHER" id="PTHR43692">
    <property type="entry name" value="UDP-N-ACETYLMURAMOYLALANINE--D-GLUTAMATE LIGASE"/>
    <property type="match status" value="1"/>
</dbReference>
<dbReference type="InterPro" id="IPR005762">
    <property type="entry name" value="MurD"/>
</dbReference>
<comment type="similarity">
    <text evidence="7">Belongs to the MurCDEF family.</text>
</comment>
<evidence type="ECO:0000256" key="8">
    <source>
        <dbReference type="RuleBase" id="RU003664"/>
    </source>
</evidence>
<evidence type="ECO:0000259" key="9">
    <source>
        <dbReference type="Pfam" id="PF02875"/>
    </source>
</evidence>
<proteinExistence type="inferred from homology"/>
<dbReference type="GO" id="GO:0005737">
    <property type="term" value="C:cytoplasm"/>
    <property type="evidence" value="ECO:0007669"/>
    <property type="project" value="UniProtKB-SubCell"/>
</dbReference>
<reference evidence="11 12" key="1">
    <citation type="journal article" date="2017" name="Int. J. Syst. Evol. Microbiol.">
        <title>Maripseudobacter aurantiacus gen. nov., sp. nov., a novel member of the family Flavobacteriaceae isolated from a sedimentation basin.</title>
        <authorList>
            <person name="Chen C."/>
            <person name="Su Y."/>
            <person name="Tao T."/>
            <person name="Fu G."/>
            <person name="Zhang C."/>
            <person name="Sun C."/>
            <person name="Zhang X."/>
            <person name="Wu M."/>
        </authorList>
    </citation>
    <scope>NUCLEOTIDE SEQUENCE [LARGE SCALE GENOMIC DNA]</scope>
    <source>
        <strain evidence="12">CDA4</strain>
    </source>
</reference>
<keyword evidence="6 7" id="KW-0067">ATP-binding</keyword>
<dbReference type="EMBL" id="VBUK01000011">
    <property type="protein sequence ID" value="TLF42625.1"/>
    <property type="molecule type" value="Genomic_DNA"/>
</dbReference>
<dbReference type="InterPro" id="IPR036615">
    <property type="entry name" value="Mur_ligase_C_dom_sf"/>
</dbReference>
<accession>A0A5R8LZ17</accession>
<dbReference type="HAMAP" id="MF_00639">
    <property type="entry name" value="MurD"/>
    <property type="match status" value="1"/>
</dbReference>
<dbReference type="Pfam" id="PF21377">
    <property type="entry name" value="MurD_N"/>
    <property type="match status" value="1"/>
</dbReference>
<dbReference type="OrthoDB" id="9809796at2"/>